<name>A0A9N9BC98_9GLOM</name>
<feature type="compositionally biased region" description="Polar residues" evidence="1">
    <location>
        <begin position="17"/>
        <end position="30"/>
    </location>
</feature>
<sequence length="49" mass="5532">EQHVEDHTYPLQEHIEPNNTASITIQSEASQMEEDPKDNPTLTKEEGAV</sequence>
<proteinExistence type="predicted"/>
<organism evidence="2 3">
    <name type="scientific">Acaulospora morrowiae</name>
    <dbReference type="NCBI Taxonomy" id="94023"/>
    <lineage>
        <taxon>Eukaryota</taxon>
        <taxon>Fungi</taxon>
        <taxon>Fungi incertae sedis</taxon>
        <taxon>Mucoromycota</taxon>
        <taxon>Glomeromycotina</taxon>
        <taxon>Glomeromycetes</taxon>
        <taxon>Diversisporales</taxon>
        <taxon>Acaulosporaceae</taxon>
        <taxon>Acaulospora</taxon>
    </lineage>
</organism>
<dbReference type="EMBL" id="CAJVPV010003792">
    <property type="protein sequence ID" value="CAG8559882.1"/>
    <property type="molecule type" value="Genomic_DNA"/>
</dbReference>
<accession>A0A9N9BC98</accession>
<evidence type="ECO:0000313" key="2">
    <source>
        <dbReference type="EMBL" id="CAG8559882.1"/>
    </source>
</evidence>
<evidence type="ECO:0000313" key="3">
    <source>
        <dbReference type="Proteomes" id="UP000789342"/>
    </source>
</evidence>
<dbReference type="Proteomes" id="UP000789342">
    <property type="component" value="Unassembled WGS sequence"/>
</dbReference>
<keyword evidence="3" id="KW-1185">Reference proteome</keyword>
<dbReference type="AlphaFoldDB" id="A0A9N9BC98"/>
<gene>
    <name evidence="2" type="ORF">AMORRO_LOCUS5965</name>
</gene>
<protein>
    <submittedName>
        <fullName evidence="2">9421_t:CDS:1</fullName>
    </submittedName>
</protein>
<feature type="region of interest" description="Disordered" evidence="1">
    <location>
        <begin position="1"/>
        <end position="49"/>
    </location>
</feature>
<evidence type="ECO:0000256" key="1">
    <source>
        <dbReference type="SAM" id="MobiDB-lite"/>
    </source>
</evidence>
<feature type="compositionally biased region" description="Basic and acidic residues" evidence="1">
    <location>
        <begin position="1"/>
        <end position="16"/>
    </location>
</feature>
<comment type="caution">
    <text evidence="2">The sequence shown here is derived from an EMBL/GenBank/DDBJ whole genome shotgun (WGS) entry which is preliminary data.</text>
</comment>
<feature type="non-terminal residue" evidence="2">
    <location>
        <position position="49"/>
    </location>
</feature>
<reference evidence="2" key="1">
    <citation type="submission" date="2021-06" db="EMBL/GenBank/DDBJ databases">
        <authorList>
            <person name="Kallberg Y."/>
            <person name="Tangrot J."/>
            <person name="Rosling A."/>
        </authorList>
    </citation>
    <scope>NUCLEOTIDE SEQUENCE</scope>
    <source>
        <strain evidence="2">CL551</strain>
    </source>
</reference>